<dbReference type="EMBL" id="CM007891">
    <property type="protein sequence ID" value="OTG35603.1"/>
    <property type="molecule type" value="Genomic_DNA"/>
</dbReference>
<dbReference type="Gramene" id="mRNA:HanXRQr2_Chr09g0414431">
    <property type="protein sequence ID" value="CDS:HanXRQr2_Chr09g0414431.1"/>
    <property type="gene ID" value="HanXRQr2_Chr09g0414431"/>
</dbReference>
<keyword evidence="1" id="KW-0812">Transmembrane</keyword>
<accession>A0A251VKD8</accession>
<sequence>MLVPNRYQFFESVREILYRYRFGTGSEPALGTICSSLLETDCIAYMLLCAFCEVFFLEIVCYILGSCIMTLGMIFFFVNTLA</sequence>
<evidence type="ECO:0000313" key="4">
    <source>
        <dbReference type="Proteomes" id="UP000215914"/>
    </source>
</evidence>
<reference evidence="3" key="2">
    <citation type="submission" date="2017-02" db="EMBL/GenBank/DDBJ databases">
        <title>Sunflower complete genome.</title>
        <authorList>
            <person name="Langlade N."/>
            <person name="Munos S."/>
        </authorList>
    </citation>
    <scope>NUCLEOTIDE SEQUENCE [LARGE SCALE GENOMIC DNA]</scope>
    <source>
        <tissue evidence="3">Leaves</tissue>
    </source>
</reference>
<proteinExistence type="predicted"/>
<evidence type="ECO:0000313" key="2">
    <source>
        <dbReference type="EMBL" id="KAF5793168.1"/>
    </source>
</evidence>
<organism evidence="3 4">
    <name type="scientific">Helianthus annuus</name>
    <name type="common">Common sunflower</name>
    <dbReference type="NCBI Taxonomy" id="4232"/>
    <lineage>
        <taxon>Eukaryota</taxon>
        <taxon>Viridiplantae</taxon>
        <taxon>Streptophyta</taxon>
        <taxon>Embryophyta</taxon>
        <taxon>Tracheophyta</taxon>
        <taxon>Spermatophyta</taxon>
        <taxon>Magnoliopsida</taxon>
        <taxon>eudicotyledons</taxon>
        <taxon>Gunneridae</taxon>
        <taxon>Pentapetalae</taxon>
        <taxon>asterids</taxon>
        <taxon>campanulids</taxon>
        <taxon>Asterales</taxon>
        <taxon>Asteraceae</taxon>
        <taxon>Asteroideae</taxon>
        <taxon>Heliantheae alliance</taxon>
        <taxon>Heliantheae</taxon>
        <taxon>Helianthus</taxon>
    </lineage>
</organism>
<reference evidence="2 4" key="1">
    <citation type="journal article" date="2017" name="Nature">
        <title>The sunflower genome provides insights into oil metabolism, flowering and Asterid evolution.</title>
        <authorList>
            <person name="Badouin H."/>
            <person name="Gouzy J."/>
            <person name="Grassa C.J."/>
            <person name="Murat F."/>
            <person name="Staton S.E."/>
            <person name="Cottret L."/>
            <person name="Lelandais-Briere C."/>
            <person name="Owens G.L."/>
            <person name="Carrere S."/>
            <person name="Mayjonade B."/>
            <person name="Legrand L."/>
            <person name="Gill N."/>
            <person name="Kane N.C."/>
            <person name="Bowers J.E."/>
            <person name="Hubner S."/>
            <person name="Bellec A."/>
            <person name="Berard A."/>
            <person name="Berges H."/>
            <person name="Blanchet N."/>
            <person name="Boniface M.C."/>
            <person name="Brunel D."/>
            <person name="Catrice O."/>
            <person name="Chaidir N."/>
            <person name="Claudel C."/>
            <person name="Donnadieu C."/>
            <person name="Faraut T."/>
            <person name="Fievet G."/>
            <person name="Helmstetter N."/>
            <person name="King M."/>
            <person name="Knapp S.J."/>
            <person name="Lai Z."/>
            <person name="Le Paslier M.C."/>
            <person name="Lippi Y."/>
            <person name="Lorenzon L."/>
            <person name="Mandel J.R."/>
            <person name="Marage G."/>
            <person name="Marchand G."/>
            <person name="Marquand E."/>
            <person name="Bret-Mestries E."/>
            <person name="Morien E."/>
            <person name="Nambeesan S."/>
            <person name="Nguyen T."/>
            <person name="Pegot-Espagnet P."/>
            <person name="Pouilly N."/>
            <person name="Raftis F."/>
            <person name="Sallet E."/>
            <person name="Schiex T."/>
            <person name="Thomas J."/>
            <person name="Vandecasteele C."/>
            <person name="Vares D."/>
            <person name="Vear F."/>
            <person name="Vautrin S."/>
            <person name="Crespi M."/>
            <person name="Mangin B."/>
            <person name="Burke J.M."/>
            <person name="Salse J."/>
            <person name="Munos S."/>
            <person name="Vincourt P."/>
            <person name="Rieseberg L.H."/>
            <person name="Langlade N.B."/>
        </authorList>
    </citation>
    <scope>NUCLEOTIDE SEQUENCE [LARGE SCALE GENOMIC DNA]</scope>
    <source>
        <strain evidence="4">cv. SF193</strain>
        <tissue evidence="2">Leaves</tissue>
    </source>
</reference>
<dbReference type="Proteomes" id="UP000215914">
    <property type="component" value="Chromosome 2"/>
</dbReference>
<evidence type="ECO:0000313" key="3">
    <source>
        <dbReference type="EMBL" id="OTG35603.1"/>
    </source>
</evidence>
<evidence type="ECO:0000256" key="1">
    <source>
        <dbReference type="SAM" id="Phobius"/>
    </source>
</evidence>
<feature type="transmembrane region" description="Helical" evidence="1">
    <location>
        <begin position="45"/>
        <end position="78"/>
    </location>
</feature>
<keyword evidence="1" id="KW-1133">Transmembrane helix</keyword>
<reference evidence="2" key="3">
    <citation type="submission" date="2020-06" db="EMBL/GenBank/DDBJ databases">
        <title>Helianthus annuus Genome sequencing and assembly Release 2.</title>
        <authorList>
            <person name="Gouzy J."/>
            <person name="Langlade N."/>
            <person name="Munos S."/>
        </authorList>
    </citation>
    <scope>NUCLEOTIDE SEQUENCE</scope>
    <source>
        <tissue evidence="2">Leaves</tissue>
    </source>
</reference>
<dbReference type="AlphaFoldDB" id="A0A251VKD8"/>
<gene>
    <name evidence="3" type="ORF">HannXRQ_Chr02g0058511</name>
    <name evidence="2" type="ORF">HanXRQr2_Chr09g0414431</name>
</gene>
<protein>
    <submittedName>
        <fullName evidence="3">Uncharacterized protein</fullName>
    </submittedName>
</protein>
<dbReference type="EMBL" id="MNCJ02000324">
    <property type="protein sequence ID" value="KAF5793168.1"/>
    <property type="molecule type" value="Genomic_DNA"/>
</dbReference>
<keyword evidence="1" id="KW-0472">Membrane</keyword>
<name>A0A251VKD8_HELAN</name>
<dbReference type="InParanoid" id="A0A251VKD8"/>
<keyword evidence="4" id="KW-1185">Reference proteome</keyword>